<dbReference type="Pfam" id="PF00581">
    <property type="entry name" value="Rhodanese"/>
    <property type="match status" value="2"/>
</dbReference>
<evidence type="ECO:0000313" key="4">
    <source>
        <dbReference type="EMBL" id="PSG88271.1"/>
    </source>
</evidence>
<dbReference type="AlphaFoldDB" id="A0A2T1N8T5"/>
<evidence type="ECO:0000256" key="2">
    <source>
        <dbReference type="ARBA" id="ARBA00022737"/>
    </source>
</evidence>
<feature type="domain" description="Rhodanese" evidence="3">
    <location>
        <begin position="16"/>
        <end position="132"/>
    </location>
</feature>
<comment type="caution">
    <text evidence="4">The sequence shown here is derived from an EMBL/GenBank/DDBJ whole genome shotgun (WGS) entry which is preliminary data.</text>
</comment>
<dbReference type="CDD" id="cd01448">
    <property type="entry name" value="TST_Repeat_1"/>
    <property type="match status" value="1"/>
</dbReference>
<name>A0A2T1N8T5_9FLAO</name>
<dbReference type="InterPro" id="IPR001763">
    <property type="entry name" value="Rhodanese-like_dom"/>
</dbReference>
<protein>
    <submittedName>
        <fullName evidence="4">Sulfurtransferase</fullName>
    </submittedName>
</protein>
<evidence type="ECO:0000313" key="5">
    <source>
        <dbReference type="Proteomes" id="UP000238426"/>
    </source>
</evidence>
<dbReference type="CDD" id="cd01449">
    <property type="entry name" value="TST_Repeat_2"/>
    <property type="match status" value="1"/>
</dbReference>
<keyword evidence="1 4" id="KW-0808">Transferase</keyword>
<dbReference type="GO" id="GO:0004792">
    <property type="term" value="F:thiosulfate-cyanide sulfurtransferase activity"/>
    <property type="evidence" value="ECO:0007669"/>
    <property type="project" value="TreeGrafter"/>
</dbReference>
<dbReference type="PANTHER" id="PTHR11364">
    <property type="entry name" value="THIOSULFATE SULFERTANSFERASE"/>
    <property type="match status" value="1"/>
</dbReference>
<dbReference type="PANTHER" id="PTHR11364:SF27">
    <property type="entry name" value="SULFURTRANSFERASE"/>
    <property type="match status" value="1"/>
</dbReference>
<dbReference type="SUPFAM" id="SSF52821">
    <property type="entry name" value="Rhodanese/Cell cycle control phosphatase"/>
    <property type="match status" value="2"/>
</dbReference>
<evidence type="ECO:0000256" key="1">
    <source>
        <dbReference type="ARBA" id="ARBA00022679"/>
    </source>
</evidence>
<dbReference type="PROSITE" id="PS50206">
    <property type="entry name" value="RHODANESE_3"/>
    <property type="match status" value="2"/>
</dbReference>
<dbReference type="RefSeq" id="WP_106463411.1">
    <property type="nucleotide sequence ID" value="NZ_PXOQ01000009.1"/>
</dbReference>
<organism evidence="4 5">
    <name type="scientific">Aurantibacter aestuarii</name>
    <dbReference type="NCBI Taxonomy" id="1266046"/>
    <lineage>
        <taxon>Bacteria</taxon>
        <taxon>Pseudomonadati</taxon>
        <taxon>Bacteroidota</taxon>
        <taxon>Flavobacteriia</taxon>
        <taxon>Flavobacteriales</taxon>
        <taxon>Flavobacteriaceae</taxon>
        <taxon>Aurantibacter</taxon>
    </lineage>
</organism>
<keyword evidence="5" id="KW-1185">Reference proteome</keyword>
<gene>
    <name evidence="4" type="ORF">C7H52_08170</name>
</gene>
<dbReference type="Gene3D" id="3.40.250.10">
    <property type="entry name" value="Rhodanese-like domain"/>
    <property type="match status" value="2"/>
</dbReference>
<accession>A0A2T1N8T5</accession>
<dbReference type="OrthoDB" id="9770030at2"/>
<keyword evidence="2" id="KW-0677">Repeat</keyword>
<feature type="domain" description="Rhodanese" evidence="3">
    <location>
        <begin position="163"/>
        <end position="270"/>
    </location>
</feature>
<dbReference type="InterPro" id="IPR045078">
    <property type="entry name" value="TST/MPST-like"/>
</dbReference>
<dbReference type="SMART" id="SM00450">
    <property type="entry name" value="RHOD"/>
    <property type="match status" value="2"/>
</dbReference>
<reference evidence="4 5" key="1">
    <citation type="submission" date="2018-03" db="EMBL/GenBank/DDBJ databases">
        <title>Mesoflavibacter sp. HG37 and Mesoflavibacter sp. HG96 sp.nov., two marine bacteria isolated from seawater of Western Pacific Ocean.</title>
        <authorList>
            <person name="Cheng H."/>
            <person name="Wu Y.-H."/>
            <person name="Guo L.-L."/>
            <person name="Xu X.-W."/>
        </authorList>
    </citation>
    <scope>NUCLEOTIDE SEQUENCE [LARGE SCALE GENOMIC DNA]</scope>
    <source>
        <strain evidence="4 5">KCTC 32269</strain>
    </source>
</reference>
<proteinExistence type="predicted"/>
<sequence>MNSHLVSVDWLNKHLDDSDLIVLDATMPKVTSENRSDTDLEVIPNAVFFDIKNTFSDSNSPFPNTISGEQQFEKEVQALGINQNSIIVVYDNLGIYSSPRVWWLFKTFGFNRVYVLNGGLPQWKKKQFKTASNYSKVKTNGNFKALYQPNKIVYFESLPSIIEDPNITIIDARSSERFQCIIPEPRAGLRSGTIPNSINLPYEQVLENGCLKSKEQLQQLFRSLLTTDQLIFTCGSGITASILDLAASEAGYQNTSVYDGSWTEYGTLKSD</sequence>
<dbReference type="EMBL" id="PXOQ01000009">
    <property type="protein sequence ID" value="PSG88271.1"/>
    <property type="molecule type" value="Genomic_DNA"/>
</dbReference>
<dbReference type="InterPro" id="IPR036873">
    <property type="entry name" value="Rhodanese-like_dom_sf"/>
</dbReference>
<dbReference type="Proteomes" id="UP000238426">
    <property type="component" value="Unassembled WGS sequence"/>
</dbReference>
<evidence type="ECO:0000259" key="3">
    <source>
        <dbReference type="PROSITE" id="PS50206"/>
    </source>
</evidence>